<feature type="domain" description="C2H2-type" evidence="6">
    <location>
        <begin position="316"/>
        <end position="344"/>
    </location>
</feature>
<dbReference type="InterPro" id="IPR013087">
    <property type="entry name" value="Znf_C2H2_type"/>
</dbReference>
<feature type="domain" description="C2H2-type" evidence="6">
    <location>
        <begin position="382"/>
        <end position="410"/>
    </location>
</feature>
<dbReference type="EMBL" id="KN716195">
    <property type="protein sequence ID" value="KJH50892.1"/>
    <property type="molecule type" value="Genomic_DNA"/>
</dbReference>
<accession>A0A0D8Y3Y1</accession>
<dbReference type="PROSITE" id="PS50157">
    <property type="entry name" value="ZINC_FINGER_C2H2_2"/>
    <property type="match status" value="4"/>
</dbReference>
<protein>
    <submittedName>
        <fullName evidence="7">Zinc finger, C2H2 type</fullName>
    </submittedName>
</protein>
<evidence type="ECO:0000256" key="3">
    <source>
        <dbReference type="ARBA" id="ARBA00022771"/>
    </source>
</evidence>
<gene>
    <name evidence="7" type="ORF">DICVIV_02946</name>
</gene>
<keyword evidence="4" id="KW-0862">Zinc</keyword>
<dbReference type="Gene3D" id="3.30.160.60">
    <property type="entry name" value="Classic Zinc Finger"/>
    <property type="match status" value="3"/>
</dbReference>
<dbReference type="STRING" id="29172.A0A0D8Y3Y1"/>
<dbReference type="SMART" id="SM00355">
    <property type="entry name" value="ZnF_C2H2"/>
    <property type="match status" value="9"/>
</dbReference>
<keyword evidence="8" id="KW-1185">Reference proteome</keyword>
<evidence type="ECO:0000259" key="6">
    <source>
        <dbReference type="PROSITE" id="PS50157"/>
    </source>
</evidence>
<proteinExistence type="predicted"/>
<reference evidence="8" key="2">
    <citation type="journal article" date="2016" name="Sci. Rep.">
        <title>Dictyocaulus viviparus genome, variome and transcriptome elucidate lungworm biology and support future intervention.</title>
        <authorList>
            <person name="McNulty S.N."/>
            <person name="Strube C."/>
            <person name="Rosa B.A."/>
            <person name="Martin J.C."/>
            <person name="Tyagi R."/>
            <person name="Choi Y.J."/>
            <person name="Wang Q."/>
            <person name="Hallsworth Pepin K."/>
            <person name="Zhang X."/>
            <person name="Ozersky P."/>
            <person name="Wilson R.K."/>
            <person name="Sternberg P.W."/>
            <person name="Gasser R.B."/>
            <person name="Mitreva M."/>
        </authorList>
    </citation>
    <scope>NUCLEOTIDE SEQUENCE [LARGE SCALE GENOMIC DNA]</scope>
    <source>
        <strain evidence="8">HannoverDv2000</strain>
    </source>
</reference>
<evidence type="ECO:0000256" key="1">
    <source>
        <dbReference type="ARBA" id="ARBA00022723"/>
    </source>
</evidence>
<dbReference type="PANTHER" id="PTHR24379">
    <property type="entry name" value="KRAB AND ZINC FINGER DOMAIN-CONTAINING"/>
    <property type="match status" value="1"/>
</dbReference>
<feature type="domain" description="C2H2-type" evidence="6">
    <location>
        <begin position="101"/>
        <end position="124"/>
    </location>
</feature>
<dbReference type="InterPro" id="IPR036236">
    <property type="entry name" value="Znf_C2H2_sf"/>
</dbReference>
<dbReference type="PROSITE" id="PS00028">
    <property type="entry name" value="ZINC_FINGER_C2H2_1"/>
    <property type="match status" value="4"/>
</dbReference>
<keyword evidence="3 5" id="KW-0863">Zinc-finger</keyword>
<dbReference type="AlphaFoldDB" id="A0A0D8Y3Y1"/>
<dbReference type="Proteomes" id="UP000053766">
    <property type="component" value="Unassembled WGS sequence"/>
</dbReference>
<name>A0A0D8Y3Y1_DICVI</name>
<keyword evidence="1" id="KW-0479">Metal-binding</keyword>
<keyword evidence="2" id="KW-0677">Repeat</keyword>
<evidence type="ECO:0000313" key="8">
    <source>
        <dbReference type="Proteomes" id="UP000053766"/>
    </source>
</evidence>
<organism evidence="7 8">
    <name type="scientific">Dictyocaulus viviparus</name>
    <name type="common">Bovine lungworm</name>
    <dbReference type="NCBI Taxonomy" id="29172"/>
    <lineage>
        <taxon>Eukaryota</taxon>
        <taxon>Metazoa</taxon>
        <taxon>Ecdysozoa</taxon>
        <taxon>Nematoda</taxon>
        <taxon>Chromadorea</taxon>
        <taxon>Rhabditida</taxon>
        <taxon>Rhabditina</taxon>
        <taxon>Rhabditomorpha</taxon>
        <taxon>Strongyloidea</taxon>
        <taxon>Metastrongylidae</taxon>
        <taxon>Dictyocaulus</taxon>
    </lineage>
</organism>
<dbReference type="GO" id="GO:0008270">
    <property type="term" value="F:zinc ion binding"/>
    <property type="evidence" value="ECO:0007669"/>
    <property type="project" value="UniProtKB-KW"/>
</dbReference>
<sequence>MKCMENAQIVHSDEELREGCEKKKDCPMAISSHAKDKRIQTSESRVLPKVATVEGKEVLKDPTKKRQLNAAFRHACSFCSYRAPYPNKVKRHIINKHSGSHPCPKCDKKFDTYSDLRTHVSVEHPKIHRCHLCSFSHKLRSEVRKHVTVNHINGVNCTVAGCNVRIARWRLRTHLETDHPDSLKSTTTNIRVGFPFVKENCGYKCSYCHFNTQDLQEFSAHMTDIHRSGLQCPFSHCNQRVLLNDLNMHLNSIHNVRNGDNAATGGTGLNRRITEARSTVSDCLSASDLTVNNLLNCGSSDSLNSSNKLSSSDFGLNCALCGRNYSDSYSLKRHVRTVHEKTYAHYQRIRKYACDWRGCNKVFTTSGLLKDHLNTHKGVKPYRCTSCDVCFAARSRFAVHLSKYHRINRWYEMFCATKMAQREICLWSMFGEHLCHQCKSKDDFCNSDDTVFS</sequence>
<dbReference type="SUPFAM" id="SSF57667">
    <property type="entry name" value="beta-beta-alpha zinc fingers"/>
    <property type="match status" value="3"/>
</dbReference>
<dbReference type="OrthoDB" id="3437960at2759"/>
<reference evidence="7 8" key="1">
    <citation type="submission" date="2013-11" db="EMBL/GenBank/DDBJ databases">
        <title>Draft genome of the bovine lungworm Dictyocaulus viviparus.</title>
        <authorList>
            <person name="Mitreva M."/>
        </authorList>
    </citation>
    <scope>NUCLEOTIDE SEQUENCE [LARGE SCALE GENOMIC DNA]</scope>
    <source>
        <strain evidence="7 8">HannoverDv2000</strain>
    </source>
</reference>
<dbReference type="Pfam" id="PF00096">
    <property type="entry name" value="zf-C2H2"/>
    <property type="match status" value="3"/>
</dbReference>
<dbReference type="PANTHER" id="PTHR24379:SF121">
    <property type="entry name" value="C2H2-TYPE DOMAIN-CONTAINING PROTEIN"/>
    <property type="match status" value="1"/>
</dbReference>
<evidence type="ECO:0000313" key="7">
    <source>
        <dbReference type="EMBL" id="KJH50892.1"/>
    </source>
</evidence>
<feature type="domain" description="C2H2-type" evidence="6">
    <location>
        <begin position="352"/>
        <end position="381"/>
    </location>
</feature>
<evidence type="ECO:0000256" key="5">
    <source>
        <dbReference type="PROSITE-ProRule" id="PRU00042"/>
    </source>
</evidence>
<evidence type="ECO:0000256" key="4">
    <source>
        <dbReference type="ARBA" id="ARBA00022833"/>
    </source>
</evidence>
<evidence type="ECO:0000256" key="2">
    <source>
        <dbReference type="ARBA" id="ARBA00022737"/>
    </source>
</evidence>